<keyword evidence="1" id="KW-0812">Transmembrane</keyword>
<dbReference type="RefSeq" id="WP_268263803.1">
    <property type="nucleotide sequence ID" value="NZ_JALQCX010000071.1"/>
</dbReference>
<reference evidence="2 3" key="1">
    <citation type="journal article" date="2022" name="Int. J. Syst. Evol. Microbiol.">
        <title>Pseudomonas aegrilactucae sp. nov. and Pseudomonas morbosilactucae sp. nov., pathogens causing bacterial rot of lettuce in Japan.</title>
        <authorList>
            <person name="Sawada H."/>
            <person name="Fujikawa T."/>
            <person name="Satou M."/>
        </authorList>
    </citation>
    <scope>NUCLEOTIDE SEQUENCE [LARGE SCALE GENOMIC DNA]</scope>
    <source>
        <strain evidence="2 3">MAFF 302046</strain>
    </source>
</reference>
<reference evidence="2 3" key="2">
    <citation type="journal article" date="2023" name="Plant Pathol.">
        <title>Dismantling and reorganizing Pseudomonas marginalis sensu#lato.</title>
        <authorList>
            <person name="Sawada H."/>
            <person name="Fujikawa T."/>
            <person name="Satou M."/>
        </authorList>
    </citation>
    <scope>NUCLEOTIDE SEQUENCE [LARGE SCALE GENOMIC DNA]</scope>
    <source>
        <strain evidence="2 3">MAFF 302046</strain>
    </source>
</reference>
<evidence type="ECO:0000313" key="3">
    <source>
        <dbReference type="Proteomes" id="UP001155163"/>
    </source>
</evidence>
<protein>
    <submittedName>
        <fullName evidence="2">Uncharacterized protein</fullName>
    </submittedName>
</protein>
<evidence type="ECO:0000256" key="1">
    <source>
        <dbReference type="SAM" id="Phobius"/>
    </source>
</evidence>
<proteinExistence type="predicted"/>
<feature type="transmembrane region" description="Helical" evidence="1">
    <location>
        <begin position="43"/>
        <end position="65"/>
    </location>
</feature>
<keyword evidence="1" id="KW-0472">Membrane</keyword>
<keyword evidence="3" id="KW-1185">Reference proteome</keyword>
<gene>
    <name evidence="2" type="ORF">M1B35_29430</name>
</gene>
<feature type="transmembrane region" description="Helical" evidence="1">
    <location>
        <begin position="12"/>
        <end position="31"/>
    </location>
</feature>
<keyword evidence="1" id="KW-1133">Transmembrane helix</keyword>
<dbReference type="Proteomes" id="UP001155163">
    <property type="component" value="Unassembled WGS sequence"/>
</dbReference>
<name>A0ABT0JQB7_9PSED</name>
<accession>A0ABT0JQB7</accession>
<dbReference type="EMBL" id="JALQCX010000071">
    <property type="protein sequence ID" value="MCK9818140.1"/>
    <property type="molecule type" value="Genomic_DNA"/>
</dbReference>
<sequence>MENFWSTALKYGGSATVGAFVAYSVYPALISSPILKNLNSTQLFVLLCLVAVLVFFICVLLINLVKSKPQGGNVITVSKSKVRGGITGGNRNSGKPE</sequence>
<evidence type="ECO:0000313" key="2">
    <source>
        <dbReference type="EMBL" id="MCK9818140.1"/>
    </source>
</evidence>
<comment type="caution">
    <text evidence="2">The sequence shown here is derived from an EMBL/GenBank/DDBJ whole genome shotgun (WGS) entry which is preliminary data.</text>
</comment>
<organism evidence="2 3">
    <name type="scientific">Pseudomonas morbosilactucae</name>
    <dbReference type="NCBI Taxonomy" id="2938197"/>
    <lineage>
        <taxon>Bacteria</taxon>
        <taxon>Pseudomonadati</taxon>
        <taxon>Pseudomonadota</taxon>
        <taxon>Gammaproteobacteria</taxon>
        <taxon>Pseudomonadales</taxon>
        <taxon>Pseudomonadaceae</taxon>
        <taxon>Pseudomonas</taxon>
    </lineage>
</organism>